<dbReference type="STRING" id="1250539.Ga0080574_TMP3150"/>
<feature type="region of interest" description="Disordered" evidence="1">
    <location>
        <begin position="48"/>
        <end position="92"/>
    </location>
</feature>
<organism evidence="2 3">
    <name type="scientific">Salipiger abyssi</name>
    <dbReference type="NCBI Taxonomy" id="1250539"/>
    <lineage>
        <taxon>Bacteria</taxon>
        <taxon>Pseudomonadati</taxon>
        <taxon>Pseudomonadota</taxon>
        <taxon>Alphaproteobacteria</taxon>
        <taxon>Rhodobacterales</taxon>
        <taxon>Roseobacteraceae</taxon>
        <taxon>Salipiger</taxon>
    </lineage>
</organism>
<evidence type="ECO:0000313" key="3">
    <source>
        <dbReference type="Proteomes" id="UP000187059"/>
    </source>
</evidence>
<dbReference type="KEGG" id="paby:Ga0080574_TMP3150"/>
<proteinExistence type="predicted"/>
<dbReference type="AlphaFoldDB" id="A0A1P8UVQ0"/>
<sequence length="122" mass="12350">MFQVDAPGTYEYPAGVANPVITPGQGGTQAGADALMSCVAAKVGEAPSVSGATGGIPEETDIRRAENGTTVKRYTYGTPPSAAARQREAGEMSTAPVAEAGYGQCPPGASSMYRGTLYCLGQ</sequence>
<evidence type="ECO:0000256" key="1">
    <source>
        <dbReference type="SAM" id="MobiDB-lite"/>
    </source>
</evidence>
<evidence type="ECO:0000313" key="2">
    <source>
        <dbReference type="EMBL" id="APZ53484.1"/>
    </source>
</evidence>
<accession>A0A1P8UVQ0</accession>
<dbReference type="Proteomes" id="UP000187059">
    <property type="component" value="Chromosome"/>
</dbReference>
<reference evidence="2 3" key="1">
    <citation type="submission" date="2016-04" db="EMBL/GenBank/DDBJ databases">
        <title>Deep-sea bacteria in the southern Pacific.</title>
        <authorList>
            <person name="Tang K."/>
        </authorList>
    </citation>
    <scope>NUCLEOTIDE SEQUENCE [LARGE SCALE GENOMIC DNA]</scope>
    <source>
        <strain evidence="2 3">JLT2014</strain>
    </source>
</reference>
<name>A0A1P8UVQ0_9RHOB</name>
<keyword evidence="3" id="KW-1185">Reference proteome</keyword>
<dbReference type="OrthoDB" id="7876953at2"/>
<protein>
    <submittedName>
        <fullName evidence="2">Uncharacterized protein</fullName>
    </submittedName>
</protein>
<dbReference type="EMBL" id="CP015093">
    <property type="protein sequence ID" value="APZ53484.1"/>
    <property type="molecule type" value="Genomic_DNA"/>
</dbReference>
<gene>
    <name evidence="2" type="ORF">Ga0080574_TMP3150</name>
</gene>
<dbReference type="RefSeq" id="WP_156876379.1">
    <property type="nucleotide sequence ID" value="NZ_CP015093.1"/>
</dbReference>